<feature type="domain" description="PiggyBac transposable element-derived protein" evidence="1">
    <location>
        <begin position="54"/>
        <end position="240"/>
    </location>
</feature>
<dbReference type="InterPro" id="IPR029526">
    <property type="entry name" value="PGBD"/>
</dbReference>
<proteinExistence type="predicted"/>
<evidence type="ECO:0000313" key="2">
    <source>
        <dbReference type="EMBL" id="CAD9285968.1"/>
    </source>
</evidence>
<protein>
    <recommendedName>
        <fullName evidence="1">PiggyBac transposable element-derived protein domain-containing protein</fullName>
    </recommendedName>
</protein>
<sequence length="250" mass="28587">MRFRLDYFLMMFPTNQLHLIVTLTNQNIRFMGLPIYIAIDRMPENCCEIQNAACGELGIMLQLRLVKTAEEEATHAEENQEGLIHGCLILKGLIMPWAHTNRIVCADSCFASVSTAQEMKRLGLRFVGVVKTATKKYPMSYLGSVELQQRDDRHALTTVDSDGTRLLAFVWMDRDRRYFISSASSMEPGSDNVRQRWRQIDNTPNAEPERVELRIPQPKGCEIYCNTCGKLDQHNRSRQSTLRLRGSSGQ</sequence>
<reference evidence="2" key="1">
    <citation type="submission" date="2021-01" db="EMBL/GenBank/DDBJ databases">
        <authorList>
            <person name="Corre E."/>
            <person name="Pelletier E."/>
            <person name="Niang G."/>
            <person name="Scheremetjew M."/>
            <person name="Finn R."/>
            <person name="Kale V."/>
            <person name="Holt S."/>
            <person name="Cochrane G."/>
            <person name="Meng A."/>
            <person name="Brown T."/>
            <person name="Cohen L."/>
        </authorList>
    </citation>
    <scope>NUCLEOTIDE SEQUENCE</scope>
    <source>
        <strain evidence="2">CCMP 410</strain>
    </source>
</reference>
<dbReference type="AlphaFoldDB" id="A0A7S1V4R2"/>
<gene>
    <name evidence="2" type="ORF">GOCE00092_LOCUS14452</name>
</gene>
<accession>A0A7S1V4R2</accession>
<name>A0A7S1V4R2_9STRA</name>
<organism evidence="2">
    <name type="scientific">Grammatophora oceanica</name>
    <dbReference type="NCBI Taxonomy" id="210454"/>
    <lineage>
        <taxon>Eukaryota</taxon>
        <taxon>Sar</taxon>
        <taxon>Stramenopiles</taxon>
        <taxon>Ochrophyta</taxon>
        <taxon>Bacillariophyta</taxon>
        <taxon>Fragilariophyceae</taxon>
        <taxon>Fragilariophycidae</taxon>
        <taxon>Rhabdonematales</taxon>
        <taxon>Grammatophoraceae</taxon>
        <taxon>Grammatophora</taxon>
    </lineage>
</organism>
<evidence type="ECO:0000259" key="1">
    <source>
        <dbReference type="Pfam" id="PF13843"/>
    </source>
</evidence>
<dbReference type="Pfam" id="PF13843">
    <property type="entry name" value="DDE_Tnp_1_7"/>
    <property type="match status" value="1"/>
</dbReference>
<dbReference type="EMBL" id="HBGK01027916">
    <property type="protein sequence ID" value="CAD9285968.1"/>
    <property type="molecule type" value="Transcribed_RNA"/>
</dbReference>